<protein>
    <recommendedName>
        <fullName evidence="7">Major facilitator superfamily (MFS) profile domain-containing protein</fullName>
    </recommendedName>
</protein>
<feature type="transmembrane region" description="Helical" evidence="5">
    <location>
        <begin position="276"/>
        <end position="297"/>
    </location>
</feature>
<dbReference type="InterPro" id="IPR036259">
    <property type="entry name" value="MFS_trans_sf"/>
</dbReference>
<dbReference type="OrthoDB" id="4161376at2759"/>
<dbReference type="InterPro" id="IPR005829">
    <property type="entry name" value="Sugar_transporter_CS"/>
</dbReference>
<keyword evidence="2 5" id="KW-0812">Transmembrane</keyword>
<dbReference type="PROSITE" id="PS00216">
    <property type="entry name" value="SUGAR_TRANSPORT_1"/>
    <property type="match status" value="1"/>
</dbReference>
<dbReference type="EMBL" id="KN832889">
    <property type="protein sequence ID" value="KIM94729.1"/>
    <property type="molecule type" value="Genomic_DNA"/>
</dbReference>
<feature type="chain" id="PRO_5002177864" description="Major facilitator superfamily (MFS) profile domain-containing protein" evidence="6">
    <location>
        <begin position="23"/>
        <end position="540"/>
    </location>
</feature>
<keyword evidence="4 5" id="KW-0472">Membrane</keyword>
<dbReference type="GO" id="GO:0005886">
    <property type="term" value="C:plasma membrane"/>
    <property type="evidence" value="ECO:0007669"/>
    <property type="project" value="TreeGrafter"/>
</dbReference>
<feature type="transmembrane region" description="Helical" evidence="5">
    <location>
        <begin position="495"/>
        <end position="514"/>
    </location>
</feature>
<feature type="transmembrane region" description="Helical" evidence="5">
    <location>
        <begin position="309"/>
        <end position="333"/>
    </location>
</feature>
<dbReference type="HOGENOM" id="CLU_000960_25_1_1"/>
<evidence type="ECO:0000256" key="6">
    <source>
        <dbReference type="SAM" id="SignalP"/>
    </source>
</evidence>
<feature type="domain" description="Major facilitator superfamily (MFS) profile" evidence="7">
    <location>
        <begin position="6"/>
        <end position="519"/>
    </location>
</feature>
<proteinExistence type="predicted"/>
<reference evidence="9" key="2">
    <citation type="submission" date="2015-01" db="EMBL/GenBank/DDBJ databases">
        <title>Evolutionary Origins and Diversification of the Mycorrhizal Mutualists.</title>
        <authorList>
            <consortium name="DOE Joint Genome Institute"/>
            <consortium name="Mycorrhizal Genomics Consortium"/>
            <person name="Kohler A."/>
            <person name="Kuo A."/>
            <person name="Nagy L.G."/>
            <person name="Floudas D."/>
            <person name="Copeland A."/>
            <person name="Barry K.W."/>
            <person name="Cichocki N."/>
            <person name="Veneault-Fourrey C."/>
            <person name="LaButti K."/>
            <person name="Lindquist E.A."/>
            <person name="Lipzen A."/>
            <person name="Lundell T."/>
            <person name="Morin E."/>
            <person name="Murat C."/>
            <person name="Riley R."/>
            <person name="Ohm R."/>
            <person name="Sun H."/>
            <person name="Tunlid A."/>
            <person name="Henrissat B."/>
            <person name="Grigoriev I.V."/>
            <person name="Hibbett D.S."/>
            <person name="Martin F."/>
        </authorList>
    </citation>
    <scope>NUCLEOTIDE SEQUENCE [LARGE SCALE GENOMIC DNA]</scope>
    <source>
        <strain evidence="9">Zn</strain>
    </source>
</reference>
<dbReference type="Gene3D" id="1.20.1250.20">
    <property type="entry name" value="MFS general substrate transporter like domains"/>
    <property type="match status" value="1"/>
</dbReference>
<evidence type="ECO:0000259" key="7">
    <source>
        <dbReference type="PROSITE" id="PS50850"/>
    </source>
</evidence>
<feature type="signal peptide" evidence="6">
    <location>
        <begin position="1"/>
        <end position="22"/>
    </location>
</feature>
<organism evidence="8 9">
    <name type="scientific">Oidiodendron maius (strain Zn)</name>
    <dbReference type="NCBI Taxonomy" id="913774"/>
    <lineage>
        <taxon>Eukaryota</taxon>
        <taxon>Fungi</taxon>
        <taxon>Dikarya</taxon>
        <taxon>Ascomycota</taxon>
        <taxon>Pezizomycotina</taxon>
        <taxon>Leotiomycetes</taxon>
        <taxon>Leotiomycetes incertae sedis</taxon>
        <taxon>Myxotrichaceae</taxon>
        <taxon>Oidiodendron</taxon>
    </lineage>
</organism>
<dbReference type="Pfam" id="PF07690">
    <property type="entry name" value="MFS_1"/>
    <property type="match status" value="1"/>
</dbReference>
<feature type="transmembrane region" description="Helical" evidence="5">
    <location>
        <begin position="345"/>
        <end position="363"/>
    </location>
</feature>
<feature type="transmembrane region" description="Helical" evidence="5">
    <location>
        <begin position="238"/>
        <end position="255"/>
    </location>
</feature>
<keyword evidence="3 5" id="KW-1133">Transmembrane helix</keyword>
<dbReference type="CDD" id="cd06179">
    <property type="entry name" value="MFS_TRI12_like"/>
    <property type="match status" value="1"/>
</dbReference>
<feature type="transmembrane region" description="Helical" evidence="5">
    <location>
        <begin position="165"/>
        <end position="186"/>
    </location>
</feature>
<dbReference type="AlphaFoldDB" id="A0A0C3GTW4"/>
<dbReference type="Proteomes" id="UP000054321">
    <property type="component" value="Unassembled WGS sequence"/>
</dbReference>
<feature type="transmembrane region" description="Helical" evidence="5">
    <location>
        <begin position="207"/>
        <end position="226"/>
    </location>
</feature>
<dbReference type="InterPro" id="IPR020846">
    <property type="entry name" value="MFS_dom"/>
</dbReference>
<evidence type="ECO:0000256" key="3">
    <source>
        <dbReference type="ARBA" id="ARBA00022989"/>
    </source>
</evidence>
<dbReference type="PANTHER" id="PTHR23501">
    <property type="entry name" value="MAJOR FACILITATOR SUPERFAMILY"/>
    <property type="match status" value="1"/>
</dbReference>
<gene>
    <name evidence="8" type="ORF">OIDMADRAFT_207382</name>
</gene>
<dbReference type="PANTHER" id="PTHR23501:SF195">
    <property type="entry name" value="PEP5"/>
    <property type="match status" value="1"/>
</dbReference>
<evidence type="ECO:0000313" key="9">
    <source>
        <dbReference type="Proteomes" id="UP000054321"/>
    </source>
</evidence>
<dbReference type="InterPro" id="IPR053791">
    <property type="entry name" value="MFS_Tri12-like"/>
</dbReference>
<feature type="transmembrane region" description="Helical" evidence="5">
    <location>
        <begin position="399"/>
        <end position="425"/>
    </location>
</feature>
<feature type="transmembrane region" description="Helical" evidence="5">
    <location>
        <begin position="369"/>
        <end position="387"/>
    </location>
</feature>
<sequence length="540" mass="57704">MPHIRVKTILLVIAVCLTYSAGVANIVAAGAYARDLAAAVGGSEQSTWLSNSVAIMTVVLSPPISEAADLWGRKWFLSGLTFLGCIGCIIVGRANSMGMAIAGQVIAGISYGAQPLVHAVPSEVLPRRVRPVAQAAVNVAAALGSILGLLVGGALTRHNQSGFRIYWYINAGLFALAALLVALLYNPPPRELQIMLTQREKFASLDWLGFLMLSSGLVLFCVSLVWSQNPYPWSNAHILAPFILGLILVLMLIVYESHFKKDGIFHHALFQRGRNFGVALGCIFVEGLVFFTCNNYFAFEVSTLYETDILIVGVRYSLCFIAFAISTCITGVYCSRMKSVRVPAVFAFTLFLAYCITMATATVNSSKAVWGYPILFGTGLGICLNTLMTTAQLGTPPELIATASGLMISVRSLGGSVGLALYNAIFTHTLSTNLASKVPAAVLPLGLPPSSIGLFISDMTSGQQDALSNIPGISGQIIQAGSDAVLDSFSVAFRYVWITAGCFTFIALIAAFFIQDPKAEFNGHIDAPFEPERSLSSHEV</sequence>
<evidence type="ECO:0000256" key="1">
    <source>
        <dbReference type="ARBA" id="ARBA00004141"/>
    </source>
</evidence>
<evidence type="ECO:0000256" key="5">
    <source>
        <dbReference type="SAM" id="Phobius"/>
    </source>
</evidence>
<evidence type="ECO:0000256" key="4">
    <source>
        <dbReference type="ARBA" id="ARBA00023136"/>
    </source>
</evidence>
<keyword evidence="6" id="KW-0732">Signal</keyword>
<keyword evidence="9" id="KW-1185">Reference proteome</keyword>
<name>A0A0C3GTW4_OIDMZ</name>
<dbReference type="InterPro" id="IPR011701">
    <property type="entry name" value="MFS"/>
</dbReference>
<accession>A0A0C3GTW4</accession>
<evidence type="ECO:0000256" key="2">
    <source>
        <dbReference type="ARBA" id="ARBA00022692"/>
    </source>
</evidence>
<comment type="subcellular location">
    <subcellularLocation>
        <location evidence="1">Membrane</location>
        <topology evidence="1">Multi-pass membrane protein</topology>
    </subcellularLocation>
</comment>
<feature type="transmembrane region" description="Helical" evidence="5">
    <location>
        <begin position="132"/>
        <end position="153"/>
    </location>
</feature>
<dbReference type="SUPFAM" id="SSF103473">
    <property type="entry name" value="MFS general substrate transporter"/>
    <property type="match status" value="1"/>
</dbReference>
<reference evidence="8 9" key="1">
    <citation type="submission" date="2014-04" db="EMBL/GenBank/DDBJ databases">
        <authorList>
            <consortium name="DOE Joint Genome Institute"/>
            <person name="Kuo A."/>
            <person name="Martino E."/>
            <person name="Perotto S."/>
            <person name="Kohler A."/>
            <person name="Nagy L.G."/>
            <person name="Floudas D."/>
            <person name="Copeland A."/>
            <person name="Barry K.W."/>
            <person name="Cichocki N."/>
            <person name="Veneault-Fourrey C."/>
            <person name="LaButti K."/>
            <person name="Lindquist E.A."/>
            <person name="Lipzen A."/>
            <person name="Lundell T."/>
            <person name="Morin E."/>
            <person name="Murat C."/>
            <person name="Sun H."/>
            <person name="Tunlid A."/>
            <person name="Henrissat B."/>
            <person name="Grigoriev I.V."/>
            <person name="Hibbett D.S."/>
            <person name="Martin F."/>
            <person name="Nordberg H.P."/>
            <person name="Cantor M.N."/>
            <person name="Hua S.X."/>
        </authorList>
    </citation>
    <scope>NUCLEOTIDE SEQUENCE [LARGE SCALE GENOMIC DNA]</scope>
    <source>
        <strain evidence="8 9">Zn</strain>
    </source>
</reference>
<evidence type="ECO:0000313" key="8">
    <source>
        <dbReference type="EMBL" id="KIM94729.1"/>
    </source>
</evidence>
<dbReference type="GO" id="GO:0022857">
    <property type="term" value="F:transmembrane transporter activity"/>
    <property type="evidence" value="ECO:0007669"/>
    <property type="project" value="InterPro"/>
</dbReference>
<feature type="transmembrane region" description="Helical" evidence="5">
    <location>
        <begin position="75"/>
        <end position="94"/>
    </location>
</feature>
<dbReference type="PROSITE" id="PS50850">
    <property type="entry name" value="MFS"/>
    <property type="match status" value="1"/>
</dbReference>
<dbReference type="InParanoid" id="A0A0C3GTW4"/>